<keyword evidence="3" id="KW-1185">Reference proteome</keyword>
<organism evidence="2 3">
    <name type="scientific">Marchantia polymorpha subsp. ruderalis</name>
    <dbReference type="NCBI Taxonomy" id="1480154"/>
    <lineage>
        <taxon>Eukaryota</taxon>
        <taxon>Viridiplantae</taxon>
        <taxon>Streptophyta</taxon>
        <taxon>Embryophyta</taxon>
        <taxon>Marchantiophyta</taxon>
        <taxon>Marchantiopsida</taxon>
        <taxon>Marchantiidae</taxon>
        <taxon>Marchantiales</taxon>
        <taxon>Marchantiaceae</taxon>
        <taxon>Marchantia</taxon>
    </lineage>
</organism>
<dbReference type="AlphaFoldDB" id="A0A176VG78"/>
<evidence type="ECO:0000256" key="1">
    <source>
        <dbReference type="SAM" id="MobiDB-lite"/>
    </source>
</evidence>
<evidence type="ECO:0000313" key="2">
    <source>
        <dbReference type="EMBL" id="OAE19904.1"/>
    </source>
</evidence>
<feature type="region of interest" description="Disordered" evidence="1">
    <location>
        <begin position="26"/>
        <end position="65"/>
    </location>
</feature>
<reference evidence="2" key="1">
    <citation type="submission" date="2016-03" db="EMBL/GenBank/DDBJ databases">
        <title>Mechanisms controlling the formation of the plant cell surface in tip-growing cells are functionally conserved among land plants.</title>
        <authorList>
            <person name="Honkanen S."/>
            <person name="Jones V.A."/>
            <person name="Morieri G."/>
            <person name="Champion C."/>
            <person name="Hetherington A.J."/>
            <person name="Kelly S."/>
            <person name="Saint-Marcoux D."/>
            <person name="Proust H."/>
            <person name="Prescott H."/>
            <person name="Dolan L."/>
        </authorList>
    </citation>
    <scope>NUCLEOTIDE SEQUENCE [LARGE SCALE GENOMIC DNA]</scope>
    <source>
        <tissue evidence="2">Whole gametophyte</tissue>
    </source>
</reference>
<sequence length="131" mass="15140">MESFADDRIEKRDLIMGSKMWIRVKDEEQRRRAGGSADPVRRKESSVSGGTGSEFKGKRGSEGRKDRWCMRARWLDRPTRFLPKQVTKIDRDTLFEKFSKPMWVGDSTEWTVKAVQSRVLVIGGNSNEMRG</sequence>
<dbReference type="Proteomes" id="UP000077202">
    <property type="component" value="Unassembled WGS sequence"/>
</dbReference>
<proteinExistence type="predicted"/>
<accession>A0A176VG78</accession>
<protein>
    <submittedName>
        <fullName evidence="2">Uncharacterized protein</fullName>
    </submittedName>
</protein>
<evidence type="ECO:0000313" key="3">
    <source>
        <dbReference type="Proteomes" id="UP000077202"/>
    </source>
</evidence>
<dbReference type="EMBL" id="LVLJ01003744">
    <property type="protein sequence ID" value="OAE19904.1"/>
    <property type="molecule type" value="Genomic_DNA"/>
</dbReference>
<name>A0A176VG78_MARPO</name>
<feature type="compositionally biased region" description="Basic and acidic residues" evidence="1">
    <location>
        <begin position="55"/>
        <end position="65"/>
    </location>
</feature>
<gene>
    <name evidence="2" type="ORF">AXG93_1130s1570</name>
</gene>
<comment type="caution">
    <text evidence="2">The sequence shown here is derived from an EMBL/GenBank/DDBJ whole genome shotgun (WGS) entry which is preliminary data.</text>
</comment>